<keyword evidence="7" id="KW-0472">Membrane</keyword>
<dbReference type="PROSITE" id="PS00108">
    <property type="entry name" value="PROTEIN_KINASE_ST"/>
    <property type="match status" value="1"/>
</dbReference>
<evidence type="ECO:0000313" key="10">
    <source>
        <dbReference type="Proteomes" id="UP000317422"/>
    </source>
</evidence>
<feature type="region of interest" description="Disordered" evidence="6">
    <location>
        <begin position="304"/>
        <end position="325"/>
    </location>
</feature>
<dbReference type="PANTHER" id="PTHR43289">
    <property type="entry name" value="MITOGEN-ACTIVATED PROTEIN KINASE KINASE KINASE 20-RELATED"/>
    <property type="match status" value="1"/>
</dbReference>
<evidence type="ECO:0000256" key="7">
    <source>
        <dbReference type="SAM" id="Phobius"/>
    </source>
</evidence>
<keyword evidence="2 5" id="KW-0547">Nucleotide-binding</keyword>
<feature type="region of interest" description="Disordered" evidence="6">
    <location>
        <begin position="362"/>
        <end position="410"/>
    </location>
</feature>
<sequence length="589" mass="61844">MSTTADGPDGFPTPGVAPRSDNDPRYVGDFRVVGRLGAGGMGVVYAAVDNDGTPVAVKVVHQEYAVDAEFRSRFSREVNLLRRVAGTCVPGLVAADTEARRPWLTTEYVPGPTLNRNVREYGPLAGDTLLGLAAGVAEALQAVHAAGIVHRDLKPGNVVLSPSGPKVLDFGIARAAEESAITRTSGLMGTPGWLAPEQYDGADPDPRSDVFAWGGLVAFAATGRRPFGSGSPEAVAFRTVREAPDLDGLPEQLRPVVSAALSKNPAARPSAGEALSAVTQVWTGVPETAPAEATRTLPSLLDARWSGGRPEPSTAAWESLAPPRRTRRGTTRLLAWGAAGLALVVATGAAITAVTTDAGPFGGGTNGGGGGGGSPTASGGGGSEPDQPGPRELEHGGANLRGGDPEEDLGIGAVRTENTAPDTLELATSEALGQGDAVSGQWEPRLRMVFSAARREGSDIVFDGTAEYLRDKGSYTLHTRDFVVTEFRRTSEDIQHLDDPEWKNFYNSAEEEVLATLDADTPTADFTLTVTGVPEENPQGDVRYLHYITPERLWGYDVTEEDRTLGDVCYTEGPDWHDLPMGPDGTACG</sequence>
<evidence type="ECO:0000256" key="1">
    <source>
        <dbReference type="ARBA" id="ARBA00022679"/>
    </source>
</evidence>
<dbReference type="PROSITE" id="PS50011">
    <property type="entry name" value="PROTEIN_KINASE_DOM"/>
    <property type="match status" value="1"/>
</dbReference>
<dbReference type="RefSeq" id="WP_246062054.1">
    <property type="nucleotide sequence ID" value="NZ_VFQC01000001.1"/>
</dbReference>
<organism evidence="9 10">
    <name type="scientific">Haloactinospora alba</name>
    <dbReference type="NCBI Taxonomy" id="405555"/>
    <lineage>
        <taxon>Bacteria</taxon>
        <taxon>Bacillati</taxon>
        <taxon>Actinomycetota</taxon>
        <taxon>Actinomycetes</taxon>
        <taxon>Streptosporangiales</taxon>
        <taxon>Nocardiopsidaceae</taxon>
        <taxon>Haloactinospora</taxon>
    </lineage>
</organism>
<dbReference type="SUPFAM" id="SSF56112">
    <property type="entry name" value="Protein kinase-like (PK-like)"/>
    <property type="match status" value="1"/>
</dbReference>
<keyword evidence="9" id="KW-0723">Serine/threonine-protein kinase</keyword>
<evidence type="ECO:0000256" key="5">
    <source>
        <dbReference type="PROSITE-ProRule" id="PRU10141"/>
    </source>
</evidence>
<evidence type="ECO:0000256" key="3">
    <source>
        <dbReference type="ARBA" id="ARBA00022777"/>
    </source>
</evidence>
<dbReference type="Gene3D" id="1.10.510.10">
    <property type="entry name" value="Transferase(Phosphotransferase) domain 1"/>
    <property type="match status" value="1"/>
</dbReference>
<feature type="binding site" evidence="5">
    <location>
        <position position="58"/>
    </location>
    <ligand>
        <name>ATP</name>
        <dbReference type="ChEBI" id="CHEBI:30616"/>
    </ligand>
</feature>
<dbReference type="GO" id="GO:0004674">
    <property type="term" value="F:protein serine/threonine kinase activity"/>
    <property type="evidence" value="ECO:0007669"/>
    <property type="project" value="UniProtKB-KW"/>
</dbReference>
<dbReference type="SMART" id="SM00220">
    <property type="entry name" value="S_TKc"/>
    <property type="match status" value="1"/>
</dbReference>
<feature type="transmembrane region" description="Helical" evidence="7">
    <location>
        <begin position="333"/>
        <end position="354"/>
    </location>
</feature>
<dbReference type="Gene3D" id="3.30.200.20">
    <property type="entry name" value="Phosphorylase Kinase, domain 1"/>
    <property type="match status" value="1"/>
</dbReference>
<dbReference type="Pfam" id="PF00069">
    <property type="entry name" value="Pkinase"/>
    <property type="match status" value="1"/>
</dbReference>
<evidence type="ECO:0000256" key="2">
    <source>
        <dbReference type="ARBA" id="ARBA00022741"/>
    </source>
</evidence>
<dbReference type="CDD" id="cd14014">
    <property type="entry name" value="STKc_PknB_like"/>
    <property type="match status" value="1"/>
</dbReference>
<evidence type="ECO:0000256" key="4">
    <source>
        <dbReference type="ARBA" id="ARBA00022840"/>
    </source>
</evidence>
<dbReference type="InterPro" id="IPR017441">
    <property type="entry name" value="Protein_kinase_ATP_BS"/>
</dbReference>
<feature type="domain" description="Protein kinase" evidence="8">
    <location>
        <begin position="30"/>
        <end position="283"/>
    </location>
</feature>
<dbReference type="InterPro" id="IPR008271">
    <property type="entry name" value="Ser/Thr_kinase_AS"/>
</dbReference>
<gene>
    <name evidence="9" type="ORF">FHX37_0795</name>
</gene>
<dbReference type="EMBL" id="VFQC01000001">
    <property type="protein sequence ID" value="TQN30907.1"/>
    <property type="molecule type" value="Genomic_DNA"/>
</dbReference>
<keyword evidence="10" id="KW-1185">Reference proteome</keyword>
<dbReference type="PANTHER" id="PTHR43289:SF34">
    <property type="entry name" value="SERINE_THREONINE-PROTEIN KINASE YBDM-RELATED"/>
    <property type="match status" value="1"/>
</dbReference>
<dbReference type="InterPro" id="IPR000719">
    <property type="entry name" value="Prot_kinase_dom"/>
</dbReference>
<feature type="compositionally biased region" description="Gly residues" evidence="6">
    <location>
        <begin position="362"/>
        <end position="383"/>
    </location>
</feature>
<name>A0A543NGC5_9ACTN</name>
<accession>A0A543NGC5</accession>
<dbReference type="PROSITE" id="PS00107">
    <property type="entry name" value="PROTEIN_KINASE_ATP"/>
    <property type="match status" value="1"/>
</dbReference>
<keyword evidence="1" id="KW-0808">Transferase</keyword>
<keyword evidence="4 5" id="KW-0067">ATP-binding</keyword>
<evidence type="ECO:0000259" key="8">
    <source>
        <dbReference type="PROSITE" id="PS50011"/>
    </source>
</evidence>
<keyword evidence="7" id="KW-1133">Transmembrane helix</keyword>
<feature type="region of interest" description="Disordered" evidence="6">
    <location>
        <begin position="1"/>
        <end position="24"/>
    </location>
</feature>
<evidence type="ECO:0000256" key="6">
    <source>
        <dbReference type="SAM" id="MobiDB-lite"/>
    </source>
</evidence>
<comment type="caution">
    <text evidence="9">The sequence shown here is derived from an EMBL/GenBank/DDBJ whole genome shotgun (WGS) entry which is preliminary data.</text>
</comment>
<proteinExistence type="predicted"/>
<keyword evidence="7" id="KW-0812">Transmembrane</keyword>
<protein>
    <submittedName>
        <fullName evidence="9">Serine/threonine protein kinase</fullName>
    </submittedName>
</protein>
<dbReference type="GO" id="GO:0005524">
    <property type="term" value="F:ATP binding"/>
    <property type="evidence" value="ECO:0007669"/>
    <property type="project" value="UniProtKB-UniRule"/>
</dbReference>
<evidence type="ECO:0000313" key="9">
    <source>
        <dbReference type="EMBL" id="TQN30907.1"/>
    </source>
</evidence>
<keyword evidence="3 9" id="KW-0418">Kinase</keyword>
<dbReference type="AlphaFoldDB" id="A0A543NGC5"/>
<dbReference type="InterPro" id="IPR011009">
    <property type="entry name" value="Kinase-like_dom_sf"/>
</dbReference>
<dbReference type="Proteomes" id="UP000317422">
    <property type="component" value="Unassembled WGS sequence"/>
</dbReference>
<reference evidence="9 10" key="1">
    <citation type="submission" date="2019-06" db="EMBL/GenBank/DDBJ databases">
        <title>Sequencing the genomes of 1000 actinobacteria strains.</title>
        <authorList>
            <person name="Klenk H.-P."/>
        </authorList>
    </citation>
    <scope>NUCLEOTIDE SEQUENCE [LARGE SCALE GENOMIC DNA]</scope>
    <source>
        <strain evidence="9 10">DSM 45015</strain>
    </source>
</reference>